<keyword evidence="2" id="KW-1185">Reference proteome</keyword>
<evidence type="ECO:0000313" key="1">
    <source>
        <dbReference type="EMBL" id="RYB07004.1"/>
    </source>
</evidence>
<dbReference type="CDD" id="cd17033">
    <property type="entry name" value="DR1245-like"/>
    <property type="match status" value="1"/>
</dbReference>
<organism evidence="1 2">
    <name type="scientific">Lichenibacterium ramalinae</name>
    <dbReference type="NCBI Taxonomy" id="2316527"/>
    <lineage>
        <taxon>Bacteria</taxon>
        <taxon>Pseudomonadati</taxon>
        <taxon>Pseudomonadota</taxon>
        <taxon>Alphaproteobacteria</taxon>
        <taxon>Hyphomicrobiales</taxon>
        <taxon>Lichenihabitantaceae</taxon>
        <taxon>Lichenibacterium</taxon>
    </lineage>
</organism>
<protein>
    <recommendedName>
        <fullName evidence="3">YbjN domain-containing protein</fullName>
    </recommendedName>
</protein>
<comment type="caution">
    <text evidence="1">The sequence shown here is derived from an EMBL/GenBank/DDBJ whole genome shotgun (WGS) entry which is preliminary data.</text>
</comment>
<dbReference type="Pfam" id="PF10722">
    <property type="entry name" value="YbjN"/>
    <property type="match status" value="1"/>
</dbReference>
<evidence type="ECO:0000313" key="2">
    <source>
        <dbReference type="Proteomes" id="UP000289411"/>
    </source>
</evidence>
<dbReference type="InterPro" id="IPR019660">
    <property type="entry name" value="Put_sensory_transdc_reg_YbjN"/>
</dbReference>
<evidence type="ECO:0008006" key="3">
    <source>
        <dbReference type="Google" id="ProtNLM"/>
    </source>
</evidence>
<name>A0A4Q2RH19_9HYPH</name>
<accession>A0A4Q2RH19</accession>
<dbReference type="RefSeq" id="WP_129217545.1">
    <property type="nucleotide sequence ID" value="NZ_QYBC01000002.1"/>
</dbReference>
<sequence>MSLLAFEPPRAEHPVDVVERLAAMREWSFDRDDEDEISISVEGASADYHVAFTWLSDLEALHVGCAFDLKVPDRRRTEIQSLIAMINEQLWIGHFDLWSREHVVMFRHSLLMAGGADPDGRQCEAILKMAVTACDRYFQAFQFVLWAGKSARDALDGAMFETQGEA</sequence>
<reference evidence="1 2" key="1">
    <citation type="submission" date="2018-09" db="EMBL/GenBank/DDBJ databases">
        <authorList>
            <person name="Grouzdev D.S."/>
            <person name="Krutkina M.S."/>
        </authorList>
    </citation>
    <scope>NUCLEOTIDE SEQUENCE [LARGE SCALE GENOMIC DNA]</scope>
    <source>
        <strain evidence="1 2">RmlP001</strain>
    </source>
</reference>
<reference evidence="1 2" key="2">
    <citation type="submission" date="2019-02" db="EMBL/GenBank/DDBJ databases">
        <title>'Lichenibacterium ramalinii' gen. nov. sp. nov., 'Lichenibacterium minor' gen. nov. sp. nov.</title>
        <authorList>
            <person name="Pankratov T."/>
        </authorList>
    </citation>
    <scope>NUCLEOTIDE SEQUENCE [LARGE SCALE GENOMIC DNA]</scope>
    <source>
        <strain evidence="1 2">RmlP001</strain>
    </source>
</reference>
<dbReference type="EMBL" id="QYBC01000002">
    <property type="protein sequence ID" value="RYB07004.1"/>
    <property type="molecule type" value="Genomic_DNA"/>
</dbReference>
<dbReference type="Proteomes" id="UP000289411">
    <property type="component" value="Unassembled WGS sequence"/>
</dbReference>
<proteinExistence type="predicted"/>
<dbReference type="AlphaFoldDB" id="A0A4Q2RH19"/>
<gene>
    <name evidence="1" type="ORF">D3272_02665</name>
</gene>
<dbReference type="OrthoDB" id="9792176at2"/>